<dbReference type="EMBL" id="CP017704">
    <property type="protein sequence ID" value="ASS95327.1"/>
    <property type="molecule type" value="Genomic_DNA"/>
</dbReference>
<protein>
    <submittedName>
        <fullName evidence="7">RNA polymerase factor sigma C</fullName>
    </submittedName>
</protein>
<evidence type="ECO:0000313" key="7">
    <source>
        <dbReference type="EMBL" id="ASS95327.1"/>
    </source>
</evidence>
<keyword evidence="4" id="KW-0804">Transcription</keyword>
<name>A0A223EJA0_9BACI</name>
<proteinExistence type="inferred from homology"/>
<evidence type="ECO:0000313" key="8">
    <source>
        <dbReference type="Proteomes" id="UP000214618"/>
    </source>
</evidence>
<keyword evidence="3" id="KW-0731">Sigma factor</keyword>
<dbReference type="NCBIfam" id="NF006930">
    <property type="entry name" value="PRK09415.1"/>
    <property type="match status" value="1"/>
</dbReference>
<dbReference type="InterPro" id="IPR013325">
    <property type="entry name" value="RNA_pol_sigma_r2"/>
</dbReference>
<evidence type="ECO:0000256" key="3">
    <source>
        <dbReference type="ARBA" id="ARBA00023082"/>
    </source>
</evidence>
<dbReference type="Proteomes" id="UP000214618">
    <property type="component" value="Chromosome"/>
</dbReference>
<feature type="domain" description="RNA polymerase sigma factor 70 region 4 type 2" evidence="6">
    <location>
        <begin position="117"/>
        <end position="169"/>
    </location>
</feature>
<dbReference type="InterPro" id="IPR007627">
    <property type="entry name" value="RNA_pol_sigma70_r2"/>
</dbReference>
<dbReference type="NCBIfam" id="TIGR02937">
    <property type="entry name" value="sigma70-ECF"/>
    <property type="match status" value="1"/>
</dbReference>
<accession>A0A223EJA0</accession>
<gene>
    <name evidence="7" type="ORF">BS1321_16260</name>
</gene>
<evidence type="ECO:0000259" key="5">
    <source>
        <dbReference type="Pfam" id="PF04542"/>
    </source>
</evidence>
<evidence type="ECO:0000256" key="1">
    <source>
        <dbReference type="ARBA" id="ARBA00010641"/>
    </source>
</evidence>
<dbReference type="GeneID" id="56474315"/>
<dbReference type="Pfam" id="PF08281">
    <property type="entry name" value="Sigma70_r4_2"/>
    <property type="match status" value="1"/>
</dbReference>
<comment type="similarity">
    <text evidence="1">Belongs to the sigma-70 factor family. ECF subfamily.</text>
</comment>
<reference evidence="7 8" key="1">
    <citation type="submission" date="2016-10" db="EMBL/GenBank/DDBJ databases">
        <title>The whole genome sequencing and assembly of Bacillus simplex DSM 1321 strain.</title>
        <authorList>
            <person name="Park M.-K."/>
            <person name="Lee Y.-J."/>
            <person name="Yi H."/>
            <person name="Bahn Y.-S."/>
            <person name="Kim J.F."/>
            <person name="Lee D.-W."/>
        </authorList>
    </citation>
    <scope>NUCLEOTIDE SEQUENCE [LARGE SCALE GENOMIC DNA]</scope>
    <source>
        <strain evidence="7 8">DSM 1321</strain>
    </source>
</reference>
<dbReference type="Gene3D" id="1.10.1740.10">
    <property type="match status" value="1"/>
</dbReference>
<dbReference type="CDD" id="cd06171">
    <property type="entry name" value="Sigma70_r4"/>
    <property type="match status" value="1"/>
</dbReference>
<feature type="domain" description="RNA polymerase sigma-70 region 2" evidence="5">
    <location>
        <begin position="24"/>
        <end position="84"/>
    </location>
</feature>
<dbReference type="Gene3D" id="1.10.10.10">
    <property type="entry name" value="Winged helix-like DNA-binding domain superfamily/Winged helix DNA-binding domain"/>
    <property type="match status" value="1"/>
</dbReference>
<dbReference type="PANTHER" id="PTHR43133">
    <property type="entry name" value="RNA POLYMERASE ECF-TYPE SIGMA FACTO"/>
    <property type="match status" value="1"/>
</dbReference>
<dbReference type="InterPro" id="IPR013324">
    <property type="entry name" value="RNA_pol_sigma_r3/r4-like"/>
</dbReference>
<evidence type="ECO:0000256" key="2">
    <source>
        <dbReference type="ARBA" id="ARBA00023015"/>
    </source>
</evidence>
<dbReference type="GO" id="GO:0006352">
    <property type="term" value="P:DNA-templated transcription initiation"/>
    <property type="evidence" value="ECO:0007669"/>
    <property type="project" value="InterPro"/>
</dbReference>
<dbReference type="InterPro" id="IPR013249">
    <property type="entry name" value="RNA_pol_sigma70_r4_t2"/>
</dbReference>
<keyword evidence="2" id="KW-0805">Transcription regulation</keyword>
<dbReference type="InterPro" id="IPR036388">
    <property type="entry name" value="WH-like_DNA-bd_sf"/>
</dbReference>
<organism evidence="7 8">
    <name type="scientific">Peribacillus simplex NBRC 15720 = DSM 1321</name>
    <dbReference type="NCBI Taxonomy" id="1349754"/>
    <lineage>
        <taxon>Bacteria</taxon>
        <taxon>Bacillati</taxon>
        <taxon>Bacillota</taxon>
        <taxon>Bacilli</taxon>
        <taxon>Bacillales</taxon>
        <taxon>Bacillaceae</taxon>
        <taxon>Peribacillus</taxon>
    </lineage>
</organism>
<dbReference type="SUPFAM" id="SSF88946">
    <property type="entry name" value="Sigma2 domain of RNA polymerase sigma factors"/>
    <property type="match status" value="1"/>
</dbReference>
<dbReference type="SUPFAM" id="SSF88659">
    <property type="entry name" value="Sigma3 and sigma4 domains of RNA polymerase sigma factors"/>
    <property type="match status" value="1"/>
</dbReference>
<evidence type="ECO:0000259" key="6">
    <source>
        <dbReference type="Pfam" id="PF08281"/>
    </source>
</evidence>
<dbReference type="Pfam" id="PF04542">
    <property type="entry name" value="Sigma70_r2"/>
    <property type="match status" value="1"/>
</dbReference>
<dbReference type="AlphaFoldDB" id="A0A223EJA0"/>
<dbReference type="RefSeq" id="WP_063236390.1">
    <property type="nucleotide sequence ID" value="NZ_BCVO01000049.1"/>
</dbReference>
<dbReference type="GO" id="GO:0016987">
    <property type="term" value="F:sigma factor activity"/>
    <property type="evidence" value="ECO:0007669"/>
    <property type="project" value="UniProtKB-KW"/>
</dbReference>
<dbReference type="InterPro" id="IPR039425">
    <property type="entry name" value="RNA_pol_sigma-70-like"/>
</dbReference>
<dbReference type="GO" id="GO:0003677">
    <property type="term" value="F:DNA binding"/>
    <property type="evidence" value="ECO:0007669"/>
    <property type="project" value="InterPro"/>
</dbReference>
<evidence type="ECO:0000256" key="4">
    <source>
        <dbReference type="ARBA" id="ARBA00023163"/>
    </source>
</evidence>
<sequence>MEEFVFKWSQMKDNESLLDEIMSLYGQDILQLVYSYVKDAVVAEDLTQEIFIKCYKALPTYNQQSNIRTWLWRIAINHCKDYRKSWYFRKVSTAEEEQEWTSTDNVEEEIIQQDEDRQLADAVMELPIHYRELIYLHYFQEMKLKEISEITGVKLGTVKTRMRQAKRRLKTYWEESTDGR</sequence>
<dbReference type="PANTHER" id="PTHR43133:SF60">
    <property type="entry name" value="RNA POLYMERASE SIGMA FACTOR SIGV"/>
    <property type="match status" value="1"/>
</dbReference>
<dbReference type="InterPro" id="IPR014284">
    <property type="entry name" value="RNA_pol_sigma-70_dom"/>
</dbReference>